<dbReference type="EMBL" id="AENY02000002">
    <property type="protein sequence ID" value="EKP94945.1"/>
    <property type="molecule type" value="Genomic_DNA"/>
</dbReference>
<dbReference type="GO" id="GO:0051607">
    <property type="term" value="P:defense response to virus"/>
    <property type="evidence" value="ECO:0007669"/>
    <property type="project" value="UniProtKB-KW"/>
</dbReference>
<dbReference type="SUPFAM" id="SSF56672">
    <property type="entry name" value="DNA/RNA polymerases"/>
    <property type="match status" value="1"/>
</dbReference>
<name>E4M2H2_9FIRM</name>
<dbReference type="InterPro" id="IPR051083">
    <property type="entry name" value="GrpII_Intron_Splice-Mob/Def"/>
</dbReference>
<dbReference type="InterPro" id="IPR000123">
    <property type="entry name" value="Reverse_transcriptase_msDNA"/>
</dbReference>
<dbReference type="GO" id="GO:0046872">
    <property type="term" value="F:metal ion binding"/>
    <property type="evidence" value="ECO:0007669"/>
    <property type="project" value="UniProtKB-KW"/>
</dbReference>
<dbReference type="EC" id="2.7.7.49" evidence="1"/>
<evidence type="ECO:0000313" key="13">
    <source>
        <dbReference type="Proteomes" id="UP000005710"/>
    </source>
</evidence>
<dbReference type="Pfam" id="PF08388">
    <property type="entry name" value="GIIM"/>
    <property type="match status" value="1"/>
</dbReference>
<feature type="domain" description="Reverse transcriptase" evidence="10">
    <location>
        <begin position="48"/>
        <end position="274"/>
    </location>
</feature>
<protein>
    <recommendedName>
        <fullName evidence="1">RNA-directed DNA polymerase</fullName>
        <ecNumber evidence="1">2.7.7.49</ecNumber>
    </recommendedName>
</protein>
<evidence type="ECO:0000313" key="11">
    <source>
        <dbReference type="EMBL" id="EKP94945.1"/>
    </source>
</evidence>
<dbReference type="STRING" id="867903.ThesuDRAFT_00668"/>
<keyword evidence="7" id="KW-0051">Antiviral defense</keyword>
<evidence type="ECO:0000256" key="6">
    <source>
        <dbReference type="ARBA" id="ARBA00022918"/>
    </source>
</evidence>
<dbReference type="GO" id="GO:0003964">
    <property type="term" value="F:RNA-directed DNA polymerase activity"/>
    <property type="evidence" value="ECO:0007669"/>
    <property type="project" value="UniProtKB-KW"/>
</dbReference>
<proteinExistence type="inferred from homology"/>
<evidence type="ECO:0000256" key="4">
    <source>
        <dbReference type="ARBA" id="ARBA00022723"/>
    </source>
</evidence>
<dbReference type="HOGENOM" id="CLU_013584_2_1_9"/>
<dbReference type="PRINTS" id="PR00866">
    <property type="entry name" value="RNADNAPOLMS"/>
</dbReference>
<dbReference type="InterPro" id="IPR000477">
    <property type="entry name" value="RT_dom"/>
</dbReference>
<evidence type="ECO:0000256" key="8">
    <source>
        <dbReference type="ARBA" id="ARBA00034120"/>
    </source>
</evidence>
<reference evidence="12 13" key="2">
    <citation type="submission" date="2012-10" db="EMBL/GenBank/DDBJ databases">
        <title>Improved high-quality draft of Thermaerobacter subterraneus C21, DSM 13965.</title>
        <authorList>
            <consortium name="DOE Joint Genome Institute"/>
            <person name="Eisen J."/>
            <person name="Huntemann M."/>
            <person name="Wei C.-L."/>
            <person name="Han J."/>
            <person name="Detter J.C."/>
            <person name="Han C."/>
            <person name="Tapia R."/>
            <person name="Chen A."/>
            <person name="Kyrpides N."/>
            <person name="Mavromatis K."/>
            <person name="Markowitz V."/>
            <person name="Szeto E."/>
            <person name="Ivanova N."/>
            <person name="Mikhailova N."/>
            <person name="Ovchinnikova G."/>
            <person name="Pagani I."/>
            <person name="Pati A."/>
            <person name="Goodwin L."/>
            <person name="Nordberg H.P."/>
            <person name="Cantor M.N."/>
            <person name="Hua S.X."/>
            <person name="Woyke T."/>
            <person name="Eisen J."/>
            <person name="Klenk H.-P."/>
        </authorList>
    </citation>
    <scope>NUCLEOTIDE SEQUENCE [LARGE SCALE GENOMIC DNA]</scope>
    <source>
        <strain evidence="12 13">DSM 13965</strain>
    </source>
</reference>
<dbReference type="PANTHER" id="PTHR34047:SF8">
    <property type="entry name" value="PROTEIN YKFC"/>
    <property type="match status" value="1"/>
</dbReference>
<keyword evidence="13" id="KW-1185">Reference proteome</keyword>
<evidence type="ECO:0000256" key="9">
    <source>
        <dbReference type="ARBA" id="ARBA00048173"/>
    </source>
</evidence>
<evidence type="ECO:0000313" key="12">
    <source>
        <dbReference type="EMBL" id="EKP95510.1"/>
    </source>
</evidence>
<evidence type="ECO:0000256" key="1">
    <source>
        <dbReference type="ARBA" id="ARBA00012493"/>
    </source>
</evidence>
<dbReference type="EMBL" id="AENY02000002">
    <property type="protein sequence ID" value="EKP95510.1"/>
    <property type="molecule type" value="Genomic_DNA"/>
</dbReference>
<keyword evidence="6 12" id="KW-0695">RNA-directed DNA polymerase</keyword>
<dbReference type="GO" id="GO:0003723">
    <property type="term" value="F:RNA binding"/>
    <property type="evidence" value="ECO:0007669"/>
    <property type="project" value="InterPro"/>
</dbReference>
<comment type="caution">
    <text evidence="12">The sequence shown here is derived from an EMBL/GenBank/DDBJ whole genome shotgun (WGS) entry which is preliminary data.</text>
</comment>
<gene>
    <name evidence="11" type="ORF">ThesuDRAFT_00668</name>
    <name evidence="12" type="ORF">ThesuDRAFT_01262</name>
</gene>
<comment type="similarity">
    <text evidence="8">Belongs to the bacterial reverse transcriptase family.</text>
</comment>
<dbReference type="CDD" id="cd01651">
    <property type="entry name" value="RT_G2_intron"/>
    <property type="match status" value="1"/>
</dbReference>
<keyword evidence="2" id="KW-0808">Transferase</keyword>
<dbReference type="Pfam" id="PF00078">
    <property type="entry name" value="RVT_1"/>
    <property type="match status" value="1"/>
</dbReference>
<dbReference type="eggNOG" id="COG3344">
    <property type="taxonomic scope" value="Bacteria"/>
</dbReference>
<keyword evidence="3" id="KW-0548">Nucleotidyltransferase</keyword>
<organism evidence="12 13">
    <name type="scientific">Thermaerobacter subterraneus DSM 13965</name>
    <dbReference type="NCBI Taxonomy" id="867903"/>
    <lineage>
        <taxon>Bacteria</taxon>
        <taxon>Bacillati</taxon>
        <taxon>Bacillota</taxon>
        <taxon>Clostridia</taxon>
        <taxon>Eubacteriales</taxon>
        <taxon>Clostridiales Family XVII. Incertae Sedis</taxon>
        <taxon>Thermaerobacter</taxon>
    </lineage>
</organism>
<comment type="catalytic activity">
    <reaction evidence="9">
        <text>DNA(n) + a 2'-deoxyribonucleoside 5'-triphosphate = DNA(n+1) + diphosphate</text>
        <dbReference type="Rhea" id="RHEA:22508"/>
        <dbReference type="Rhea" id="RHEA-COMP:17339"/>
        <dbReference type="Rhea" id="RHEA-COMP:17340"/>
        <dbReference type="ChEBI" id="CHEBI:33019"/>
        <dbReference type="ChEBI" id="CHEBI:61560"/>
        <dbReference type="ChEBI" id="CHEBI:173112"/>
        <dbReference type="EC" id="2.7.7.49"/>
    </reaction>
</comment>
<dbReference type="NCBIfam" id="TIGR04416">
    <property type="entry name" value="group_II_RT_mat"/>
    <property type="match status" value="1"/>
</dbReference>
<evidence type="ECO:0000256" key="5">
    <source>
        <dbReference type="ARBA" id="ARBA00022842"/>
    </source>
</evidence>
<accession>E4M2H2</accession>
<evidence type="ECO:0000256" key="2">
    <source>
        <dbReference type="ARBA" id="ARBA00022679"/>
    </source>
</evidence>
<dbReference type="AlphaFoldDB" id="E4M2H2"/>
<evidence type="ECO:0000259" key="10">
    <source>
        <dbReference type="PROSITE" id="PS50878"/>
    </source>
</evidence>
<reference evidence="12 13" key="1">
    <citation type="submission" date="2010-10" db="EMBL/GenBank/DDBJ databases">
        <authorList>
            <consortium name="US DOE Joint Genome Institute (JGI-PGF)"/>
            <person name="Lucas S."/>
            <person name="Copeland A."/>
            <person name="Lapidus A."/>
            <person name="Bruce D."/>
            <person name="Goodwin L."/>
            <person name="Pitluck S."/>
            <person name="Kyrpides N."/>
            <person name="Mavromatis K."/>
            <person name="Detter J.C."/>
            <person name="Han C."/>
            <person name="Land M."/>
            <person name="Hauser L."/>
            <person name="Markowitz V."/>
            <person name="Cheng J.-F."/>
            <person name="Hugenholtz P."/>
            <person name="Woyke T."/>
            <person name="Wu D."/>
            <person name="Pukall R."/>
            <person name="Wahrenburg C."/>
            <person name="Brambilla E."/>
            <person name="Klenk H.-P."/>
            <person name="Eisen J.A."/>
        </authorList>
    </citation>
    <scope>NUCLEOTIDE SEQUENCE [LARGE SCALE GENOMIC DNA]</scope>
    <source>
        <strain evidence="12 13">DSM 13965</strain>
    </source>
</reference>
<evidence type="ECO:0000256" key="7">
    <source>
        <dbReference type="ARBA" id="ARBA00023118"/>
    </source>
</evidence>
<dbReference type="InterPro" id="IPR043502">
    <property type="entry name" value="DNA/RNA_pol_sf"/>
</dbReference>
<sequence>MDLMEQVVARENMGAALRRVEQNRGAPGIDGMTVEQLRGFLRERWPQVRAQLLAGTYQPQPVRRVAIPKPGGGTRLLGIPTVLDRLIQQALLQVLTPIFDPDFSEHSYGFRPGRSAHQAVEAARRHVEEGYAWVVDLDLEQFFDRVNHDVLMARVMRKVADKRVRMLIRRYLQAGVMVGGVKVRTEEGTPQGGPLSPLLANILLDDLDKELERRGHRFVRYADDCNIYVRSERAGHRVMAGVRRFLEQRLRLKVNEQKSAVDRPWRRKFLGFSMYHGRDGVRLRVAPQTVQRLKDRLRTLTSRTWSVSMAERIRRINTYLRGWLAYFRIADMASLLDTVEGWLRRRLQACLWKQWKRPRTRLRELRALGHPEWKARQWAFSRRGYWAMAGGPLNSALGKRYWLAQGLLSLTQYYHPLRHARRTARCGPACRVV</sequence>
<dbReference type="PROSITE" id="PS50878">
    <property type="entry name" value="RT_POL"/>
    <property type="match status" value="1"/>
</dbReference>
<keyword evidence="4" id="KW-0479">Metal-binding</keyword>
<dbReference type="OrthoDB" id="9793236at2"/>
<evidence type="ECO:0000256" key="3">
    <source>
        <dbReference type="ARBA" id="ARBA00022695"/>
    </source>
</evidence>
<keyword evidence="5" id="KW-0460">Magnesium</keyword>
<dbReference type="Proteomes" id="UP000005710">
    <property type="component" value="Unassembled WGS sequence"/>
</dbReference>
<dbReference type="InterPro" id="IPR030931">
    <property type="entry name" value="Group_II_RT_mat"/>
</dbReference>
<dbReference type="InterPro" id="IPR013597">
    <property type="entry name" value="Mat_intron_G2"/>
</dbReference>
<dbReference type="PANTHER" id="PTHR34047">
    <property type="entry name" value="NUCLEAR INTRON MATURASE 1, MITOCHONDRIAL-RELATED"/>
    <property type="match status" value="1"/>
</dbReference>